<name>A0A856I102_9FIRM</name>
<dbReference type="RefSeq" id="WP_158629778.1">
    <property type="nucleotide sequence ID" value="NZ_CP034413.3"/>
</dbReference>
<evidence type="ECO:0000256" key="1">
    <source>
        <dbReference type="SAM" id="Phobius"/>
    </source>
</evidence>
<gene>
    <name evidence="3" type="ORF">EIO64_11205</name>
</gene>
<evidence type="ECO:0000259" key="2">
    <source>
        <dbReference type="Pfam" id="PF07331"/>
    </source>
</evidence>
<feature type="domain" description="DUF1468" evidence="2">
    <location>
        <begin position="7"/>
        <end position="147"/>
    </location>
</feature>
<keyword evidence="4" id="KW-1185">Reference proteome</keyword>
<dbReference type="Pfam" id="PF07331">
    <property type="entry name" value="TctB"/>
    <property type="match status" value="1"/>
</dbReference>
<organism evidence="3 4">
    <name type="scientific">Dysosmobacter welbionis</name>
    <dbReference type="NCBI Taxonomy" id="2093857"/>
    <lineage>
        <taxon>Bacteria</taxon>
        <taxon>Bacillati</taxon>
        <taxon>Bacillota</taxon>
        <taxon>Clostridia</taxon>
        <taxon>Eubacteriales</taxon>
        <taxon>Oscillospiraceae</taxon>
        <taxon>Dysosmobacter</taxon>
    </lineage>
</organism>
<protein>
    <submittedName>
        <fullName evidence="3">Tripartite tricarboxylate transporter TctB family protein</fullName>
    </submittedName>
</protein>
<evidence type="ECO:0000313" key="3">
    <source>
        <dbReference type="EMBL" id="QCI59714.2"/>
    </source>
</evidence>
<keyword evidence="1" id="KW-0812">Transmembrane</keyword>
<dbReference type="EMBL" id="CP034413">
    <property type="protein sequence ID" value="QCI59714.2"/>
    <property type="molecule type" value="Genomic_DNA"/>
</dbReference>
<keyword evidence="1" id="KW-0472">Membrane</keyword>
<feature type="transmembrane region" description="Helical" evidence="1">
    <location>
        <begin position="39"/>
        <end position="61"/>
    </location>
</feature>
<proteinExistence type="predicted"/>
<evidence type="ECO:0000313" key="4">
    <source>
        <dbReference type="Proteomes" id="UP000298642"/>
    </source>
</evidence>
<accession>A0A856I102</accession>
<feature type="transmembrane region" description="Helical" evidence="1">
    <location>
        <begin position="120"/>
        <end position="138"/>
    </location>
</feature>
<keyword evidence="1" id="KW-1133">Transmembrane helix</keyword>
<dbReference type="KEGG" id="obj:EIO64_11205"/>
<dbReference type="InterPro" id="IPR009936">
    <property type="entry name" value="DUF1468"/>
</dbReference>
<feature type="transmembrane region" description="Helical" evidence="1">
    <location>
        <begin position="82"/>
        <end position="108"/>
    </location>
</feature>
<reference evidence="4" key="1">
    <citation type="submission" date="2018-12" db="EMBL/GenBank/DDBJ databases">
        <title>Dusodibacter welbiota gen. nov., sp. nov., isolated from human faeces and emended description of the Oscillibacter genus.</title>
        <authorList>
            <person name="Le Roy T."/>
            <person name="Van der Smissen P."/>
            <person name="Delzenne N."/>
            <person name="Muccioli G."/>
            <person name="Collet J.F."/>
            <person name="Cani P.D."/>
        </authorList>
    </citation>
    <scope>NUCLEOTIDE SEQUENCE [LARGE SCALE GENOMIC DNA]</scope>
    <source>
        <strain evidence="4">J115</strain>
    </source>
</reference>
<sequence length="153" mass="16769">MKKANVVTGIIFLALSIFAYVESLGMTSMLMTDSLGPSFWPKCLSVVMGSLSIVLILQGLFSKKETRSSPFAFKTVGFKRMVLVSLTLIATGAIIYFLGIYIGILFMLPVCMFIHGERNVKLLAGLTVVICVFVWLSFDVALRVPLPMGTLFS</sequence>
<dbReference type="Proteomes" id="UP000298642">
    <property type="component" value="Chromosome"/>
</dbReference>
<dbReference type="GeneID" id="89520423"/>
<dbReference type="AlphaFoldDB" id="A0A856I102"/>